<comment type="caution">
    <text evidence="2">The sequence shown here is derived from an EMBL/GenBank/DDBJ whole genome shotgun (WGS) entry which is preliminary data.</text>
</comment>
<sequence length="247" mass="27140">MSLERPLRGGCQCGRNRYIIERPQNASQLAQVLFDTGSSHSSGALAADALLESGTSLASPLAAFIRVPLEWYHSTTFAFFPDETNATIRKVYTHPSEQHAKRHFCGFCGTPLSYWSEQPRSEADFISLTLGSLCREDLGDLEDMGLIPDRESPTPPVQEETSSTSQPGPVVVHESRGVPWFDSMVEGSQLGKLRTSKGSGHSRDGMVTYEWEVVEWTADDELDAPSPAKKQRQDTGDEDAAMEGSSR</sequence>
<name>A0A507AQS1_9PEZI</name>
<feature type="region of interest" description="Disordered" evidence="1">
    <location>
        <begin position="143"/>
        <end position="171"/>
    </location>
</feature>
<organism evidence="2 3">
    <name type="scientific">Thyridium curvatum</name>
    <dbReference type="NCBI Taxonomy" id="1093900"/>
    <lineage>
        <taxon>Eukaryota</taxon>
        <taxon>Fungi</taxon>
        <taxon>Dikarya</taxon>
        <taxon>Ascomycota</taxon>
        <taxon>Pezizomycotina</taxon>
        <taxon>Sordariomycetes</taxon>
        <taxon>Sordariomycetidae</taxon>
        <taxon>Thyridiales</taxon>
        <taxon>Thyridiaceae</taxon>
        <taxon>Thyridium</taxon>
    </lineage>
</organism>
<dbReference type="SUPFAM" id="SSF51316">
    <property type="entry name" value="Mss4-like"/>
    <property type="match status" value="1"/>
</dbReference>
<keyword evidence="3" id="KW-1185">Reference proteome</keyword>
<protein>
    <recommendedName>
        <fullName evidence="4">CENP-V/GFA domain-containing protein</fullName>
    </recommendedName>
</protein>
<dbReference type="Proteomes" id="UP000319257">
    <property type="component" value="Unassembled WGS sequence"/>
</dbReference>
<reference evidence="2 3" key="1">
    <citation type="submission" date="2019-06" db="EMBL/GenBank/DDBJ databases">
        <title>Draft genome sequence of the filamentous fungus Phialemoniopsis curvata isolated from diesel fuel.</title>
        <authorList>
            <person name="Varaljay V.A."/>
            <person name="Lyon W.J."/>
            <person name="Crouch A.L."/>
            <person name="Drake C.E."/>
            <person name="Hollomon J.M."/>
            <person name="Nadeau L.J."/>
            <person name="Nunn H.S."/>
            <person name="Stevenson B.S."/>
            <person name="Bojanowski C.L."/>
            <person name="Crookes-Goodson W.J."/>
        </authorList>
    </citation>
    <scope>NUCLEOTIDE SEQUENCE [LARGE SCALE GENOMIC DNA]</scope>
    <source>
        <strain evidence="2 3">D216</strain>
    </source>
</reference>
<dbReference type="OrthoDB" id="3907216at2759"/>
<proteinExistence type="predicted"/>
<evidence type="ECO:0000313" key="2">
    <source>
        <dbReference type="EMBL" id="TPX09767.1"/>
    </source>
</evidence>
<evidence type="ECO:0000313" key="3">
    <source>
        <dbReference type="Proteomes" id="UP000319257"/>
    </source>
</evidence>
<accession>A0A507AQS1</accession>
<evidence type="ECO:0000256" key="1">
    <source>
        <dbReference type="SAM" id="MobiDB-lite"/>
    </source>
</evidence>
<dbReference type="InterPro" id="IPR011057">
    <property type="entry name" value="Mss4-like_sf"/>
</dbReference>
<feature type="region of interest" description="Disordered" evidence="1">
    <location>
        <begin position="218"/>
        <end position="247"/>
    </location>
</feature>
<dbReference type="EMBL" id="SKBQ01000062">
    <property type="protein sequence ID" value="TPX09767.1"/>
    <property type="molecule type" value="Genomic_DNA"/>
</dbReference>
<evidence type="ECO:0008006" key="4">
    <source>
        <dbReference type="Google" id="ProtNLM"/>
    </source>
</evidence>
<dbReference type="InParanoid" id="A0A507AQS1"/>
<dbReference type="RefSeq" id="XP_030991478.1">
    <property type="nucleotide sequence ID" value="XM_031143870.1"/>
</dbReference>
<dbReference type="Gene3D" id="2.170.150.70">
    <property type="match status" value="1"/>
</dbReference>
<dbReference type="GeneID" id="41976405"/>
<gene>
    <name evidence="2" type="ORF">E0L32_008958</name>
</gene>
<dbReference type="STRING" id="1093900.A0A507AQS1"/>
<dbReference type="AlphaFoldDB" id="A0A507AQS1"/>